<name>A0A8T2NTN9_9TELE</name>
<keyword evidence="3" id="KW-0040">ANK repeat</keyword>
<dbReference type="InterPro" id="IPR042420">
    <property type="entry name" value="RAI14/UACA"/>
</dbReference>
<feature type="repeat" description="ANK" evidence="3">
    <location>
        <begin position="171"/>
        <end position="195"/>
    </location>
</feature>
<reference evidence="4" key="1">
    <citation type="thesis" date="2021" institute="BYU ScholarsArchive" country="Provo, UT, USA">
        <title>Applications of and Algorithms for Genome Assembly and Genomic Analyses with an Emphasis on Marine Teleosts.</title>
        <authorList>
            <person name="Pickett B.D."/>
        </authorList>
    </citation>
    <scope>NUCLEOTIDE SEQUENCE</scope>
    <source>
        <strain evidence="4">HI-2016</strain>
    </source>
</reference>
<sequence length="316" mass="33778">MTGEALLSFPHSLCQSAQTQPIRRACSRSLWSRGPVSEAGSQAVKHMSKGTAGLRLKCLLANASDWMNCMVLLSLGLTRSGKAQHGGKDESRGCRFTRAHEWNKNDERLLSAVEHGEADKVAALLTKKGASAVKLDSEGKSALHVAATRGQAECLALILAQGVDASLVDASGFSALHLAAKNNHQECAKKLIQEGLTPLLLSAKHAHADVCSSLLDWGADVNARDKNSRCALMLASESSCVAAVEVLLQRGADLHIVDSLGHDVLHYAKLSGSSEITALLNSALQKLKLDSGKPPPPRHNHPYHCSHARAMCLQWE</sequence>
<dbReference type="PROSITE" id="PS50297">
    <property type="entry name" value="ANK_REP_REGION"/>
    <property type="match status" value="3"/>
</dbReference>
<dbReference type="PANTHER" id="PTHR24129">
    <property type="entry name" value="ANKYCORBIN"/>
    <property type="match status" value="1"/>
</dbReference>
<dbReference type="Proteomes" id="UP000824540">
    <property type="component" value="Unassembled WGS sequence"/>
</dbReference>
<evidence type="ECO:0000313" key="4">
    <source>
        <dbReference type="EMBL" id="KAG9342560.1"/>
    </source>
</evidence>
<dbReference type="GO" id="GO:0003779">
    <property type="term" value="F:actin binding"/>
    <property type="evidence" value="ECO:0007669"/>
    <property type="project" value="InterPro"/>
</dbReference>
<evidence type="ECO:0000256" key="1">
    <source>
        <dbReference type="ARBA" id="ARBA00022737"/>
    </source>
</evidence>
<dbReference type="Pfam" id="PF00023">
    <property type="entry name" value="Ank"/>
    <property type="match status" value="1"/>
</dbReference>
<dbReference type="InterPro" id="IPR002110">
    <property type="entry name" value="Ankyrin_rpt"/>
</dbReference>
<evidence type="ECO:0000256" key="2">
    <source>
        <dbReference type="ARBA" id="ARBA00023054"/>
    </source>
</evidence>
<keyword evidence="5" id="KW-1185">Reference proteome</keyword>
<dbReference type="SUPFAM" id="SSF48403">
    <property type="entry name" value="Ankyrin repeat"/>
    <property type="match status" value="1"/>
</dbReference>
<dbReference type="InterPro" id="IPR036770">
    <property type="entry name" value="Ankyrin_rpt-contain_sf"/>
</dbReference>
<dbReference type="PROSITE" id="PS50088">
    <property type="entry name" value="ANK_REPEAT"/>
    <property type="match status" value="4"/>
</dbReference>
<dbReference type="PANTHER" id="PTHR24129:SF0">
    <property type="entry name" value="ANKYCORBIN"/>
    <property type="match status" value="1"/>
</dbReference>
<dbReference type="EMBL" id="JAFBMS010000027">
    <property type="protein sequence ID" value="KAG9342560.1"/>
    <property type="molecule type" value="Genomic_DNA"/>
</dbReference>
<gene>
    <name evidence="4" type="ORF">JZ751_015975</name>
</gene>
<dbReference type="Pfam" id="PF12796">
    <property type="entry name" value="Ank_2"/>
    <property type="match status" value="1"/>
</dbReference>
<feature type="repeat" description="ANK" evidence="3">
    <location>
        <begin position="227"/>
        <end position="259"/>
    </location>
</feature>
<feature type="repeat" description="ANK" evidence="3">
    <location>
        <begin position="194"/>
        <end position="226"/>
    </location>
</feature>
<organism evidence="4 5">
    <name type="scientific">Albula glossodonta</name>
    <name type="common">roundjaw bonefish</name>
    <dbReference type="NCBI Taxonomy" id="121402"/>
    <lineage>
        <taxon>Eukaryota</taxon>
        <taxon>Metazoa</taxon>
        <taxon>Chordata</taxon>
        <taxon>Craniata</taxon>
        <taxon>Vertebrata</taxon>
        <taxon>Euteleostomi</taxon>
        <taxon>Actinopterygii</taxon>
        <taxon>Neopterygii</taxon>
        <taxon>Teleostei</taxon>
        <taxon>Albuliformes</taxon>
        <taxon>Albulidae</taxon>
        <taxon>Albula</taxon>
    </lineage>
</organism>
<accession>A0A8T2NTN9</accession>
<evidence type="ECO:0000256" key="3">
    <source>
        <dbReference type="PROSITE-ProRule" id="PRU00023"/>
    </source>
</evidence>
<protein>
    <submittedName>
        <fullName evidence="4">Uncharacterized protein</fullName>
    </submittedName>
</protein>
<keyword evidence="2" id="KW-0175">Coiled coil</keyword>
<dbReference type="Gene3D" id="1.25.40.20">
    <property type="entry name" value="Ankyrin repeat-containing domain"/>
    <property type="match status" value="2"/>
</dbReference>
<dbReference type="PRINTS" id="PR01415">
    <property type="entry name" value="ANKYRIN"/>
</dbReference>
<proteinExistence type="predicted"/>
<evidence type="ECO:0000313" key="5">
    <source>
        <dbReference type="Proteomes" id="UP000824540"/>
    </source>
</evidence>
<dbReference type="SMART" id="SM00248">
    <property type="entry name" value="ANK"/>
    <property type="match status" value="4"/>
</dbReference>
<keyword evidence="1" id="KW-0677">Repeat</keyword>
<comment type="caution">
    <text evidence="4">The sequence shown here is derived from an EMBL/GenBank/DDBJ whole genome shotgun (WGS) entry which is preliminary data.</text>
</comment>
<dbReference type="OrthoDB" id="341259at2759"/>
<feature type="repeat" description="ANK" evidence="3">
    <location>
        <begin position="138"/>
        <end position="170"/>
    </location>
</feature>
<dbReference type="AlphaFoldDB" id="A0A8T2NTN9"/>